<gene>
    <name evidence="1" type="ORF">CQ394_16820</name>
</gene>
<proteinExistence type="predicted"/>
<dbReference type="Proteomes" id="UP000220840">
    <property type="component" value="Unassembled WGS sequence"/>
</dbReference>
<evidence type="ECO:0000313" key="1">
    <source>
        <dbReference type="EMBL" id="PEG29601.1"/>
    </source>
</evidence>
<reference evidence="1 2" key="1">
    <citation type="submission" date="2017-10" db="EMBL/GenBank/DDBJ databases">
        <title>Effective Description of Clostridium neonatale sp. nov. linked to necrotizing enterocolitis in neonates and a clarification of species assignable to the genus Clostridium (Prazmowski 1880) emend. Lawson and Rainey 2016.</title>
        <authorList>
            <person name="Bernard K."/>
            <person name="Burdz T."/>
            <person name="Wiebe D."/>
            <person name="Balcewich B."/>
            <person name="Alfa M."/>
            <person name="Bernier A.-M."/>
        </authorList>
    </citation>
    <scope>NUCLEOTIDE SEQUENCE [LARGE SCALE GENOMIC DNA]</scope>
    <source>
        <strain evidence="1 2">LCDC99A005</strain>
    </source>
</reference>
<sequence>MSEVLSYNEYLLVEPDGTCKGFTDYEGAKSYVNMYYERFIDHKIVKNDYNDLTDIGGEAPRVNICTQAGAETGICKIYKIDDFIKKIESDIVFEEEQEEIISKLIQKDIDFNINDYNLDLVLADIESVDIMEPYGEMK</sequence>
<keyword evidence="2" id="KW-1185">Reference proteome</keyword>
<dbReference type="AlphaFoldDB" id="A0A2A7ME33"/>
<evidence type="ECO:0000313" key="2">
    <source>
        <dbReference type="Proteomes" id="UP000220840"/>
    </source>
</evidence>
<comment type="caution">
    <text evidence="1">The sequence shown here is derived from an EMBL/GenBank/DDBJ whole genome shotgun (WGS) entry which is preliminary data.</text>
</comment>
<dbReference type="RefSeq" id="WP_058293501.1">
    <property type="nucleotide sequence ID" value="NZ_CAMRXG010000043.1"/>
</dbReference>
<dbReference type="EMBL" id="PDCJ01000003">
    <property type="protein sequence ID" value="PEG29601.1"/>
    <property type="molecule type" value="Genomic_DNA"/>
</dbReference>
<accession>A0A2A7ME33</accession>
<organism evidence="1 2">
    <name type="scientific">Clostridium neonatale</name>
    <dbReference type="NCBI Taxonomy" id="137838"/>
    <lineage>
        <taxon>Bacteria</taxon>
        <taxon>Bacillati</taxon>
        <taxon>Bacillota</taxon>
        <taxon>Clostridia</taxon>
        <taxon>Eubacteriales</taxon>
        <taxon>Clostridiaceae</taxon>
        <taxon>Clostridium</taxon>
    </lineage>
</organism>
<dbReference type="OrthoDB" id="1920995at2"/>
<protein>
    <submittedName>
        <fullName evidence="1">Uncharacterized protein</fullName>
    </submittedName>
</protein>
<name>A0A2A7ME33_9CLOT</name>